<protein>
    <submittedName>
        <fullName evidence="2">Uncharacterized protein</fullName>
    </submittedName>
</protein>
<reference evidence="2 3" key="1">
    <citation type="submission" date="2023-11" db="EMBL/GenBank/DDBJ databases">
        <authorList>
            <person name="Okamura Y."/>
        </authorList>
    </citation>
    <scope>NUCLEOTIDE SEQUENCE [LARGE SCALE GENOMIC DNA]</scope>
</reference>
<dbReference type="PANTHER" id="PTHR11008">
    <property type="entry name" value="PROTEIN TAKEOUT-LIKE PROTEIN"/>
    <property type="match status" value="1"/>
</dbReference>
<proteinExistence type="predicted"/>
<keyword evidence="1" id="KW-0732">Signal</keyword>
<dbReference type="AlphaFoldDB" id="A0AAV1K417"/>
<dbReference type="SMART" id="SM00700">
    <property type="entry name" value="JHBP"/>
    <property type="match status" value="1"/>
</dbReference>
<dbReference type="GO" id="GO:0005615">
    <property type="term" value="C:extracellular space"/>
    <property type="evidence" value="ECO:0007669"/>
    <property type="project" value="TreeGrafter"/>
</dbReference>
<sequence length="239" mass="27198">MSVLLYSLLLVFQLTFIYTAIPRVYNRCLIWDTACLTQQAQLKVPALSIGIPELFAEPLDPMNIDYLHVDIAGLKMDLNKAVIRGIRNSVIDQFSVDPVSKQVLLVYHTDLDLKSRYTAAGNVLSLPFNGDGEALISAKKLQVAFLMPFDVVKDGLGRDVIDLKGYQYWYDVDNIHFDYSNLFYGNKALSDNMHQFLNTNWKFVTSVYGRSLLDVINGKIFNSMRNYFLSQAVEDVFLD</sequence>
<evidence type="ECO:0000313" key="3">
    <source>
        <dbReference type="Proteomes" id="UP001497472"/>
    </source>
</evidence>
<name>A0AAV1K417_9NEOP</name>
<evidence type="ECO:0000313" key="2">
    <source>
        <dbReference type="EMBL" id="CAK1555369.1"/>
    </source>
</evidence>
<keyword evidence="3" id="KW-1185">Reference proteome</keyword>
<dbReference type="InterPro" id="IPR010562">
    <property type="entry name" value="Haemolymph_juvenile_hormone-bd"/>
</dbReference>
<feature type="chain" id="PRO_5044021641" evidence="1">
    <location>
        <begin position="20"/>
        <end position="239"/>
    </location>
</feature>
<feature type="signal peptide" evidence="1">
    <location>
        <begin position="1"/>
        <end position="19"/>
    </location>
</feature>
<gene>
    <name evidence="2" type="ORF">LNINA_LOCUS14190</name>
</gene>
<dbReference type="Gene3D" id="3.15.10.30">
    <property type="entry name" value="Haemolymph juvenile hormone binding protein"/>
    <property type="match status" value="1"/>
</dbReference>
<dbReference type="Pfam" id="PF06585">
    <property type="entry name" value="JHBP"/>
    <property type="match status" value="1"/>
</dbReference>
<dbReference type="EMBL" id="CAVLEF010000280">
    <property type="protein sequence ID" value="CAK1555369.1"/>
    <property type="molecule type" value="Genomic_DNA"/>
</dbReference>
<dbReference type="InterPro" id="IPR038606">
    <property type="entry name" value="To_sf"/>
</dbReference>
<accession>A0AAV1K417</accession>
<organism evidence="2 3">
    <name type="scientific">Leptosia nina</name>
    <dbReference type="NCBI Taxonomy" id="320188"/>
    <lineage>
        <taxon>Eukaryota</taxon>
        <taxon>Metazoa</taxon>
        <taxon>Ecdysozoa</taxon>
        <taxon>Arthropoda</taxon>
        <taxon>Hexapoda</taxon>
        <taxon>Insecta</taxon>
        <taxon>Pterygota</taxon>
        <taxon>Neoptera</taxon>
        <taxon>Endopterygota</taxon>
        <taxon>Lepidoptera</taxon>
        <taxon>Glossata</taxon>
        <taxon>Ditrysia</taxon>
        <taxon>Papilionoidea</taxon>
        <taxon>Pieridae</taxon>
        <taxon>Pierinae</taxon>
        <taxon>Leptosia</taxon>
    </lineage>
</organism>
<evidence type="ECO:0000256" key="1">
    <source>
        <dbReference type="SAM" id="SignalP"/>
    </source>
</evidence>
<dbReference type="PANTHER" id="PTHR11008:SF32">
    <property type="entry name" value="CIRCADIAN CLOCK-CONTROLLED PROTEIN DAYWAKE-RELATED"/>
    <property type="match status" value="1"/>
</dbReference>
<comment type="caution">
    <text evidence="2">The sequence shown here is derived from an EMBL/GenBank/DDBJ whole genome shotgun (WGS) entry which is preliminary data.</text>
</comment>
<dbReference type="Proteomes" id="UP001497472">
    <property type="component" value="Unassembled WGS sequence"/>
</dbReference>